<dbReference type="PANTHER" id="PTHR43877">
    <property type="entry name" value="AMINOALKYLPHOSPHONATE N-ACETYLTRANSFERASE-RELATED-RELATED"/>
    <property type="match status" value="1"/>
</dbReference>
<keyword evidence="1 4" id="KW-0808">Transferase</keyword>
<dbReference type="OrthoDB" id="1431064at2"/>
<protein>
    <submittedName>
        <fullName evidence="4">N-acetyltransferase</fullName>
    </submittedName>
</protein>
<dbReference type="InterPro" id="IPR050832">
    <property type="entry name" value="Bact_Acetyltransf"/>
</dbReference>
<dbReference type="KEGG" id="pseg:D3H65_11360"/>
<dbReference type="SUPFAM" id="SSF55729">
    <property type="entry name" value="Acyl-CoA N-acyltransferases (Nat)"/>
    <property type="match status" value="1"/>
</dbReference>
<dbReference type="InterPro" id="IPR016181">
    <property type="entry name" value="Acyl_CoA_acyltransferase"/>
</dbReference>
<evidence type="ECO:0000313" key="5">
    <source>
        <dbReference type="Proteomes" id="UP000263900"/>
    </source>
</evidence>
<name>A0A3B7MMH7_9BACT</name>
<dbReference type="PROSITE" id="PS51186">
    <property type="entry name" value="GNAT"/>
    <property type="match status" value="1"/>
</dbReference>
<proteinExistence type="predicted"/>
<accession>A0A3B7MMH7</accession>
<dbReference type="InterPro" id="IPR000182">
    <property type="entry name" value="GNAT_dom"/>
</dbReference>
<sequence>MISIVLYEDKYAPEFKTLNLEWLDKYNLTESHDLMVLDDPRGTIIDRGGIIYLAMAGDEVVGSAALMKEGEGEYEFAKMAVTPAWQGKGISRLLIDRCMETAREWKAKKLSLFSNSQLKTAISLYEKYGFRHVKVEHSPFATADVKMELELEK</sequence>
<gene>
    <name evidence="4" type="ORF">D3H65_11360</name>
</gene>
<dbReference type="GO" id="GO:0016747">
    <property type="term" value="F:acyltransferase activity, transferring groups other than amino-acyl groups"/>
    <property type="evidence" value="ECO:0007669"/>
    <property type="project" value="InterPro"/>
</dbReference>
<evidence type="ECO:0000259" key="3">
    <source>
        <dbReference type="PROSITE" id="PS51186"/>
    </source>
</evidence>
<feature type="domain" description="N-acetyltransferase" evidence="3">
    <location>
        <begin position="2"/>
        <end position="152"/>
    </location>
</feature>
<dbReference type="Gene3D" id="3.40.630.30">
    <property type="match status" value="1"/>
</dbReference>
<organism evidence="4 5">
    <name type="scientific">Paraflavitalea soli</name>
    <dbReference type="NCBI Taxonomy" id="2315862"/>
    <lineage>
        <taxon>Bacteria</taxon>
        <taxon>Pseudomonadati</taxon>
        <taxon>Bacteroidota</taxon>
        <taxon>Chitinophagia</taxon>
        <taxon>Chitinophagales</taxon>
        <taxon>Chitinophagaceae</taxon>
        <taxon>Paraflavitalea</taxon>
    </lineage>
</organism>
<keyword evidence="5" id="KW-1185">Reference proteome</keyword>
<evidence type="ECO:0000313" key="4">
    <source>
        <dbReference type="EMBL" id="AXY74539.1"/>
    </source>
</evidence>
<dbReference type="RefSeq" id="WP_119050424.1">
    <property type="nucleotide sequence ID" value="NZ_CP032157.1"/>
</dbReference>
<keyword evidence="2" id="KW-0012">Acyltransferase</keyword>
<dbReference type="Pfam" id="PF13508">
    <property type="entry name" value="Acetyltransf_7"/>
    <property type="match status" value="1"/>
</dbReference>
<dbReference type="AlphaFoldDB" id="A0A3B7MMH7"/>
<dbReference type="Proteomes" id="UP000263900">
    <property type="component" value="Chromosome"/>
</dbReference>
<dbReference type="CDD" id="cd04301">
    <property type="entry name" value="NAT_SF"/>
    <property type="match status" value="1"/>
</dbReference>
<evidence type="ECO:0000256" key="2">
    <source>
        <dbReference type="ARBA" id="ARBA00023315"/>
    </source>
</evidence>
<dbReference type="EMBL" id="CP032157">
    <property type="protein sequence ID" value="AXY74539.1"/>
    <property type="molecule type" value="Genomic_DNA"/>
</dbReference>
<evidence type="ECO:0000256" key="1">
    <source>
        <dbReference type="ARBA" id="ARBA00022679"/>
    </source>
</evidence>
<reference evidence="4 5" key="1">
    <citation type="submission" date="2018-09" db="EMBL/GenBank/DDBJ databases">
        <title>Genome sequencing of strain 6GH32-13.</title>
        <authorList>
            <person name="Weon H.-Y."/>
            <person name="Heo J."/>
            <person name="Kwon S.-W."/>
        </authorList>
    </citation>
    <scope>NUCLEOTIDE SEQUENCE [LARGE SCALE GENOMIC DNA]</scope>
    <source>
        <strain evidence="4 5">5GH32-13</strain>
    </source>
</reference>